<dbReference type="InterPro" id="IPR050277">
    <property type="entry name" value="Sodium:Solute_Symporter"/>
</dbReference>
<dbReference type="Pfam" id="PF00474">
    <property type="entry name" value="SSF"/>
    <property type="match status" value="1"/>
</dbReference>
<dbReference type="GO" id="GO:0015123">
    <property type="term" value="F:acetate transmembrane transporter activity"/>
    <property type="evidence" value="ECO:0007669"/>
    <property type="project" value="TreeGrafter"/>
</dbReference>
<dbReference type="PANTHER" id="PTHR48086:SF6">
    <property type="entry name" value="CATION_ACETATE SYMPORTER ACTP"/>
    <property type="match status" value="1"/>
</dbReference>
<feature type="transmembrane region" description="Helical" evidence="17">
    <location>
        <begin position="320"/>
        <end position="346"/>
    </location>
</feature>
<dbReference type="InterPro" id="IPR001734">
    <property type="entry name" value="Na/solute_symporter"/>
</dbReference>
<evidence type="ECO:0000256" key="11">
    <source>
        <dbReference type="ARBA" id="ARBA00023065"/>
    </source>
</evidence>
<dbReference type="GO" id="GO:0005886">
    <property type="term" value="C:plasma membrane"/>
    <property type="evidence" value="ECO:0007669"/>
    <property type="project" value="UniProtKB-SubCell"/>
</dbReference>
<feature type="transmembrane region" description="Helical" evidence="17">
    <location>
        <begin position="487"/>
        <end position="510"/>
    </location>
</feature>
<feature type="transmembrane region" description="Helical" evidence="17">
    <location>
        <begin position="37"/>
        <end position="56"/>
    </location>
</feature>
<evidence type="ECO:0000256" key="4">
    <source>
        <dbReference type="ARBA" id="ARBA00022448"/>
    </source>
</evidence>
<feature type="transmembrane region" description="Helical" evidence="17">
    <location>
        <begin position="381"/>
        <end position="410"/>
    </location>
</feature>
<evidence type="ECO:0000256" key="14">
    <source>
        <dbReference type="ARBA" id="ARBA00031561"/>
    </source>
</evidence>
<evidence type="ECO:0000256" key="8">
    <source>
        <dbReference type="ARBA" id="ARBA00022847"/>
    </source>
</evidence>
<dbReference type="GO" id="GO:0006814">
    <property type="term" value="P:sodium ion transport"/>
    <property type="evidence" value="ECO:0007669"/>
    <property type="project" value="UniProtKB-KW"/>
</dbReference>
<evidence type="ECO:0000256" key="9">
    <source>
        <dbReference type="ARBA" id="ARBA00022989"/>
    </source>
</evidence>
<dbReference type="OrthoDB" id="9764416at2"/>
<comment type="subcellular location">
    <subcellularLocation>
        <location evidence="1">Cell inner membrane</location>
        <topology evidence="1">Multi-pass membrane protein</topology>
    </subcellularLocation>
</comment>
<evidence type="ECO:0000256" key="16">
    <source>
        <dbReference type="RuleBase" id="RU362091"/>
    </source>
</evidence>
<evidence type="ECO:0000313" key="19">
    <source>
        <dbReference type="EMBL" id="GCL61688.1"/>
    </source>
</evidence>
<dbReference type="InterPro" id="IPR018212">
    <property type="entry name" value="Na/solute_symporter_CS"/>
</dbReference>
<name>A0A480ASE3_9BURK</name>
<keyword evidence="12 17" id="KW-0472">Membrane</keyword>
<keyword evidence="13" id="KW-0739">Sodium transport</keyword>
<evidence type="ECO:0000256" key="2">
    <source>
        <dbReference type="ARBA" id="ARBA00006434"/>
    </source>
</evidence>
<keyword evidence="5" id="KW-1003">Cell membrane</keyword>
<evidence type="ECO:0000256" key="7">
    <source>
        <dbReference type="ARBA" id="ARBA00022692"/>
    </source>
</evidence>
<organism evidence="19 20">
    <name type="scientific">Pseudaquabacterium pictum</name>
    <dbReference type="NCBI Taxonomy" id="2315236"/>
    <lineage>
        <taxon>Bacteria</taxon>
        <taxon>Pseudomonadati</taxon>
        <taxon>Pseudomonadota</taxon>
        <taxon>Betaproteobacteria</taxon>
        <taxon>Burkholderiales</taxon>
        <taxon>Sphaerotilaceae</taxon>
        <taxon>Pseudaquabacterium</taxon>
    </lineage>
</organism>
<accession>A0A480ASE3</accession>
<dbReference type="GO" id="GO:0015293">
    <property type="term" value="F:symporter activity"/>
    <property type="evidence" value="ECO:0007669"/>
    <property type="project" value="UniProtKB-KW"/>
</dbReference>
<feature type="transmembrane region" description="Helical" evidence="17">
    <location>
        <begin position="219"/>
        <end position="239"/>
    </location>
</feature>
<keyword evidence="18" id="KW-0732">Signal</keyword>
<dbReference type="FunFam" id="1.20.1730.10:FF:000001">
    <property type="entry name" value="Cation/acetate symporter ActP"/>
    <property type="match status" value="1"/>
</dbReference>
<dbReference type="NCBIfam" id="TIGR00813">
    <property type="entry name" value="sss"/>
    <property type="match status" value="1"/>
</dbReference>
<feature type="transmembrane region" description="Helical" evidence="17">
    <location>
        <begin position="522"/>
        <end position="546"/>
    </location>
</feature>
<evidence type="ECO:0000256" key="3">
    <source>
        <dbReference type="ARBA" id="ARBA00018047"/>
    </source>
</evidence>
<dbReference type="EMBL" id="BJCL01000001">
    <property type="protein sequence ID" value="GCL61688.1"/>
    <property type="molecule type" value="Genomic_DNA"/>
</dbReference>
<dbReference type="AlphaFoldDB" id="A0A480ASE3"/>
<evidence type="ECO:0000256" key="17">
    <source>
        <dbReference type="SAM" id="Phobius"/>
    </source>
</evidence>
<keyword evidence="4" id="KW-0813">Transport</keyword>
<evidence type="ECO:0000256" key="1">
    <source>
        <dbReference type="ARBA" id="ARBA00004429"/>
    </source>
</evidence>
<dbReference type="PANTHER" id="PTHR48086">
    <property type="entry name" value="SODIUM/PROLINE SYMPORTER-RELATED"/>
    <property type="match status" value="1"/>
</dbReference>
<feature type="transmembrane region" description="Helical" evidence="17">
    <location>
        <begin position="188"/>
        <end position="207"/>
    </location>
</feature>
<protein>
    <recommendedName>
        <fullName evidence="3">Cation/acetate symporter ActP</fullName>
    </recommendedName>
    <alternativeName>
        <fullName evidence="15">Acetate permease</fullName>
    </alternativeName>
    <alternativeName>
        <fullName evidence="14">Acetate transporter ActP</fullName>
    </alternativeName>
</protein>
<proteinExistence type="inferred from homology"/>
<feature type="transmembrane region" description="Helical" evidence="17">
    <location>
        <begin position="155"/>
        <end position="176"/>
    </location>
</feature>
<keyword evidence="6" id="KW-0997">Cell inner membrane</keyword>
<feature type="signal peptide" evidence="18">
    <location>
        <begin position="1"/>
        <end position="25"/>
    </location>
</feature>
<sequence length="578" mass="60255">MSRSSNLTGKLVILAAMLAASAAWAAGADVGQAARQATNWTAIAMFGAFVAGTLWITKWAAAKTKSAADFYTGGGGITGFQNGLAIAGDYMSAASFLGISAAVMASGYDGLIYSIGFLVGWPVITFLMAERLRNLGKFTFADVAGYRFQQGPIRAFAASGTLVVVAFYLIAQMVGAGQLIKLLFGLEYWMAVVIVGALMMIYVLFGGMTATTWVQIIKACLLLAGVTFMAIMVMAQFGFSPEALFAKGVQVKAQIAQNGGKTPEEANAIGLALMGPGGFIKDPISAISFGMALMFGTAGLPHILMRFFTVPDAKEARKSVFWATTWIGYFYVLIFIIGFGAITLVLTNPEYADTAKGVIKGGAGTANMAAVLVAKAVGGDVFYGFISAVAFATILAVVAGLTLSGASAVSHDLYATLIKKGNADSKAELKVSRITTLCLGALAVTLGIVFEKQNIAFMVSLAFAIAASANFPVLFMSVLWKDCTTKGAVIGGFLGLISSVGLTVVSPSVWEVTLGNPKGSAWFPYTSPALFSMAIGFIGIWLFSVLDRSAQAAKERGLFEAQQVRSETGLGASGASGH</sequence>
<reference evidence="20" key="1">
    <citation type="submission" date="2019-03" db="EMBL/GenBank/DDBJ databases">
        <title>Aquabacterium pictum sp.nov., the first bacteriochlorophyll a-containing freshwater bacterium in the genus Aquabacterium of the class Betaproteobacteria.</title>
        <authorList>
            <person name="Hirose S."/>
            <person name="Tank M."/>
            <person name="Hara E."/>
            <person name="Tamaki H."/>
            <person name="Takaichi S."/>
            <person name="Haruta S."/>
            <person name="Hanada S."/>
        </authorList>
    </citation>
    <scope>NUCLEOTIDE SEQUENCE [LARGE SCALE GENOMIC DNA]</scope>
    <source>
        <strain evidence="20">W35</strain>
    </source>
</reference>
<keyword evidence="20" id="KW-1185">Reference proteome</keyword>
<keyword evidence="11" id="KW-0406">Ion transport</keyword>
<evidence type="ECO:0000256" key="12">
    <source>
        <dbReference type="ARBA" id="ARBA00023136"/>
    </source>
</evidence>
<evidence type="ECO:0000313" key="20">
    <source>
        <dbReference type="Proteomes" id="UP000301751"/>
    </source>
</evidence>
<dbReference type="PROSITE" id="PS50283">
    <property type="entry name" value="NA_SOLUT_SYMP_3"/>
    <property type="match status" value="1"/>
</dbReference>
<feature type="chain" id="PRO_5019851714" description="Cation/acetate symporter ActP" evidence="18">
    <location>
        <begin position="26"/>
        <end position="578"/>
    </location>
</feature>
<dbReference type="InterPro" id="IPR038377">
    <property type="entry name" value="Na/Glc_symporter_sf"/>
</dbReference>
<evidence type="ECO:0000256" key="6">
    <source>
        <dbReference type="ARBA" id="ARBA00022519"/>
    </source>
</evidence>
<feature type="transmembrane region" description="Helical" evidence="17">
    <location>
        <begin position="84"/>
        <end position="105"/>
    </location>
</feature>
<keyword evidence="8" id="KW-0769">Symport</keyword>
<evidence type="ECO:0000256" key="15">
    <source>
        <dbReference type="ARBA" id="ARBA00032392"/>
    </source>
</evidence>
<keyword evidence="10" id="KW-0915">Sodium</keyword>
<keyword evidence="7 17" id="KW-0812">Transmembrane</keyword>
<feature type="transmembrane region" description="Helical" evidence="17">
    <location>
        <begin position="111"/>
        <end position="129"/>
    </location>
</feature>
<evidence type="ECO:0000256" key="10">
    <source>
        <dbReference type="ARBA" id="ARBA00023053"/>
    </source>
</evidence>
<dbReference type="PROSITE" id="PS00456">
    <property type="entry name" value="NA_SOLUT_SYMP_1"/>
    <property type="match status" value="1"/>
</dbReference>
<comment type="caution">
    <text evidence="19">The sequence shown here is derived from an EMBL/GenBank/DDBJ whole genome shotgun (WGS) entry which is preliminary data.</text>
</comment>
<dbReference type="Proteomes" id="UP000301751">
    <property type="component" value="Unassembled WGS sequence"/>
</dbReference>
<dbReference type="Gene3D" id="1.20.1730.10">
    <property type="entry name" value="Sodium/glucose cotransporter"/>
    <property type="match status" value="1"/>
</dbReference>
<dbReference type="GO" id="GO:0006847">
    <property type="term" value="P:plasma membrane acetate transport"/>
    <property type="evidence" value="ECO:0007669"/>
    <property type="project" value="TreeGrafter"/>
</dbReference>
<evidence type="ECO:0000256" key="13">
    <source>
        <dbReference type="ARBA" id="ARBA00023201"/>
    </source>
</evidence>
<dbReference type="CDD" id="cd11480">
    <property type="entry name" value="SLC5sbd_u4"/>
    <property type="match status" value="1"/>
</dbReference>
<comment type="similarity">
    <text evidence="2 16">Belongs to the sodium:solute symporter (SSF) (TC 2.A.21) family.</text>
</comment>
<feature type="transmembrane region" description="Helical" evidence="17">
    <location>
        <begin position="431"/>
        <end position="450"/>
    </location>
</feature>
<evidence type="ECO:0000256" key="18">
    <source>
        <dbReference type="SAM" id="SignalP"/>
    </source>
</evidence>
<feature type="transmembrane region" description="Helical" evidence="17">
    <location>
        <begin position="284"/>
        <end position="308"/>
    </location>
</feature>
<feature type="transmembrane region" description="Helical" evidence="17">
    <location>
        <begin position="456"/>
        <end position="480"/>
    </location>
</feature>
<gene>
    <name evidence="19" type="primary">actP</name>
    <name evidence="19" type="ORF">AQPW35_07690</name>
</gene>
<dbReference type="NCBIfam" id="NF006903">
    <property type="entry name" value="PRK09395.1"/>
    <property type="match status" value="1"/>
</dbReference>
<evidence type="ECO:0000256" key="5">
    <source>
        <dbReference type="ARBA" id="ARBA00022475"/>
    </source>
</evidence>
<keyword evidence="9 17" id="KW-1133">Transmembrane helix</keyword>